<dbReference type="AlphaFoldDB" id="G7CF41"/>
<evidence type="ECO:0000256" key="1">
    <source>
        <dbReference type="SAM" id="SignalP"/>
    </source>
</evidence>
<dbReference type="Proteomes" id="UP000004915">
    <property type="component" value="Unassembled WGS sequence"/>
</dbReference>
<feature type="chain" id="PRO_5003491344" evidence="1">
    <location>
        <begin position="22"/>
        <end position="39"/>
    </location>
</feature>
<proteinExistence type="predicted"/>
<keyword evidence="1" id="KW-0732">Signal</keyword>
<reference evidence="2 3" key="1">
    <citation type="submission" date="2011-11" db="EMBL/GenBank/DDBJ databases">
        <authorList>
            <consortium name="Tuberculosis Structural Genomics Consortium"/>
            <person name="Ioerger T.R."/>
        </authorList>
    </citation>
    <scope>NUCLEOTIDE SEQUENCE [LARGE SCALE GENOMIC DNA]</scope>
    <source>
        <strain evidence="3">ATCC 19527 / DSM 44167 / CIP 105390 / JCM 6362 / NCTC 10409 / 316</strain>
    </source>
</reference>
<feature type="signal peptide" evidence="1">
    <location>
        <begin position="1"/>
        <end position="21"/>
    </location>
</feature>
<name>G7CF41_MYCT3</name>
<evidence type="ECO:0000313" key="2">
    <source>
        <dbReference type="EMBL" id="EHI13120.1"/>
    </source>
</evidence>
<comment type="caution">
    <text evidence="2">The sequence shown here is derived from an EMBL/GenBank/DDBJ whole genome shotgun (WGS) entry which is preliminary data.</text>
</comment>
<protein>
    <submittedName>
        <fullName evidence="2">Uncharacterized protein</fullName>
    </submittedName>
</protein>
<sequence length="39" mass="3954">MVLVVVVAVFESLLSAPPLHAPIMASSSTMTIAAMPASL</sequence>
<keyword evidence="3" id="KW-1185">Reference proteome</keyword>
<accession>G7CF41</accession>
<gene>
    <name evidence="2" type="ORF">KEK_08062</name>
</gene>
<evidence type="ECO:0000313" key="3">
    <source>
        <dbReference type="Proteomes" id="UP000004915"/>
    </source>
</evidence>
<organism evidence="2 3">
    <name type="scientific">Mycolicibacterium thermoresistibile (strain ATCC 19527 / DSM 44167 / CIP 105390 / JCM 6362 / NCTC 10409 / 316)</name>
    <name type="common">Mycobacterium thermoresistibile</name>
    <dbReference type="NCBI Taxonomy" id="1078020"/>
    <lineage>
        <taxon>Bacteria</taxon>
        <taxon>Bacillati</taxon>
        <taxon>Actinomycetota</taxon>
        <taxon>Actinomycetes</taxon>
        <taxon>Mycobacteriales</taxon>
        <taxon>Mycobacteriaceae</taxon>
        <taxon>Mycolicibacterium</taxon>
    </lineage>
</organism>
<dbReference type="EMBL" id="AGVE01000042">
    <property type="protein sequence ID" value="EHI13120.1"/>
    <property type="molecule type" value="Genomic_DNA"/>
</dbReference>